<dbReference type="EMBL" id="AP025314">
    <property type="protein sequence ID" value="BDD09176.1"/>
    <property type="molecule type" value="Genomic_DNA"/>
</dbReference>
<feature type="repeat" description="TPR" evidence="3">
    <location>
        <begin position="210"/>
        <end position="243"/>
    </location>
</feature>
<sequence>MPAVLKFTEVKNSANRILWPAFFFLFFFICNTVLAQITDHVLPFSLFENGQESEAKEKAEKAVDSNNLDIHQKAKLWHLLAIINDRQNNHQNALQLALKAVSGSPKSIQYKLDAGLLAMKNKSSGIAKRLFQDALAIDSTNYQAHYNLGLMYAFAKIPSKAENHLHTCISITPEAPWPHVLLGNLNLKSKKPEKAAFHLEKGINKGADNTQTRTLLADTYMMMNRYNSAANIYRSVLDSLPHDNLTVRKLGIAYLKANEFHKAEKALSQLIQSESPTAEDFISLGRAELFLKRKKKATQTFSLGLSAFPENPNLEYLLAYSLYYSGAKKKARLHFRQAIKNGYKKEHADFLLRKDCETHP</sequence>
<dbReference type="Gene3D" id="1.25.40.10">
    <property type="entry name" value="Tetratricopeptide repeat domain"/>
    <property type="match status" value="1"/>
</dbReference>
<dbReference type="InterPro" id="IPR019734">
    <property type="entry name" value="TPR_rpt"/>
</dbReference>
<keyword evidence="5" id="KW-1185">Reference proteome</keyword>
<evidence type="ECO:0000256" key="2">
    <source>
        <dbReference type="ARBA" id="ARBA00022803"/>
    </source>
</evidence>
<evidence type="ECO:0000313" key="5">
    <source>
        <dbReference type="Proteomes" id="UP001348817"/>
    </source>
</evidence>
<dbReference type="InterPro" id="IPR011990">
    <property type="entry name" value="TPR-like_helical_dom_sf"/>
</dbReference>
<dbReference type="PROSITE" id="PS50005">
    <property type="entry name" value="TPR"/>
    <property type="match status" value="1"/>
</dbReference>
<dbReference type="KEGG" id="fax:FUAX_16080"/>
<dbReference type="RefSeq" id="WP_338394391.1">
    <property type="nucleotide sequence ID" value="NZ_AP025314.1"/>
</dbReference>
<reference evidence="4 5" key="1">
    <citation type="submission" date="2021-12" db="EMBL/GenBank/DDBJ databases">
        <title>Genome sequencing of bacteria with rrn-lacking chromosome and rrn-plasmid.</title>
        <authorList>
            <person name="Anda M."/>
            <person name="Iwasaki W."/>
        </authorList>
    </citation>
    <scope>NUCLEOTIDE SEQUENCE [LARGE SCALE GENOMIC DNA]</scope>
    <source>
        <strain evidence="4 5">DSM 100852</strain>
    </source>
</reference>
<dbReference type="AlphaFoldDB" id="A0AAU9D8G6"/>
<dbReference type="PANTHER" id="PTHR44186:SF1">
    <property type="entry name" value="BARDET-BIEDL SYNDROME 4 PROTEIN"/>
    <property type="match status" value="1"/>
</dbReference>
<proteinExistence type="predicted"/>
<dbReference type="SMART" id="SM00028">
    <property type="entry name" value="TPR"/>
    <property type="match status" value="8"/>
</dbReference>
<dbReference type="Proteomes" id="UP001348817">
    <property type="component" value="Chromosome"/>
</dbReference>
<evidence type="ECO:0000313" key="4">
    <source>
        <dbReference type="EMBL" id="BDD09176.1"/>
    </source>
</evidence>
<keyword evidence="2 3" id="KW-0802">TPR repeat</keyword>
<dbReference type="PANTHER" id="PTHR44186">
    <property type="match status" value="1"/>
</dbReference>
<evidence type="ECO:0000256" key="3">
    <source>
        <dbReference type="PROSITE-ProRule" id="PRU00339"/>
    </source>
</evidence>
<protein>
    <recommendedName>
        <fullName evidence="6">Tetratricopeptide repeat protein</fullName>
    </recommendedName>
</protein>
<dbReference type="Pfam" id="PF13432">
    <property type="entry name" value="TPR_16"/>
    <property type="match status" value="1"/>
</dbReference>
<evidence type="ECO:0008006" key="6">
    <source>
        <dbReference type="Google" id="ProtNLM"/>
    </source>
</evidence>
<evidence type="ECO:0000256" key="1">
    <source>
        <dbReference type="ARBA" id="ARBA00022737"/>
    </source>
</evidence>
<organism evidence="4 5">
    <name type="scientific">Fulvitalea axinellae</name>
    <dbReference type="NCBI Taxonomy" id="1182444"/>
    <lineage>
        <taxon>Bacteria</taxon>
        <taxon>Pseudomonadati</taxon>
        <taxon>Bacteroidota</taxon>
        <taxon>Cytophagia</taxon>
        <taxon>Cytophagales</taxon>
        <taxon>Persicobacteraceae</taxon>
        <taxon>Fulvitalea</taxon>
    </lineage>
</organism>
<accession>A0AAU9D8G6</accession>
<gene>
    <name evidence="4" type="ORF">FUAX_16080</name>
</gene>
<keyword evidence="1" id="KW-0677">Repeat</keyword>
<dbReference type="SUPFAM" id="SSF48452">
    <property type="entry name" value="TPR-like"/>
    <property type="match status" value="2"/>
</dbReference>
<name>A0AAU9D8G6_9BACT</name>